<evidence type="ECO:0000313" key="2">
    <source>
        <dbReference type="EMBL" id="QOY38090.1"/>
    </source>
</evidence>
<sequence length="83" mass="9927">MGNFKKEFSEFIVSIEKYKKCGKYLFIFFGIQILSFVAFLILRDDFKWRNDERTIYSFGTVTVVLLSYLIAQVYYLIDLVKKN</sequence>
<organism evidence="2 3">
    <name type="scientific">Anaerobacillus isosaccharinicus</name>
    <dbReference type="NCBI Taxonomy" id="1532552"/>
    <lineage>
        <taxon>Bacteria</taxon>
        <taxon>Bacillati</taxon>
        <taxon>Bacillota</taxon>
        <taxon>Bacilli</taxon>
        <taxon>Bacillales</taxon>
        <taxon>Bacillaceae</taxon>
        <taxon>Anaerobacillus</taxon>
    </lineage>
</organism>
<evidence type="ECO:0000256" key="1">
    <source>
        <dbReference type="SAM" id="Phobius"/>
    </source>
</evidence>
<name>A0A7S7RDK3_9BACI</name>
<keyword evidence="1" id="KW-0812">Transmembrane</keyword>
<dbReference type="OrthoDB" id="2951441at2"/>
<evidence type="ECO:0000313" key="3">
    <source>
        <dbReference type="Proteomes" id="UP000180175"/>
    </source>
</evidence>
<accession>A0A7S7RDK3</accession>
<protein>
    <submittedName>
        <fullName evidence="2">Uncharacterized protein</fullName>
    </submittedName>
</protein>
<dbReference type="EMBL" id="CP063356">
    <property type="protein sequence ID" value="QOY38090.1"/>
    <property type="molecule type" value="Genomic_DNA"/>
</dbReference>
<gene>
    <name evidence="2" type="ORF">AWH56_011435</name>
</gene>
<feature type="transmembrane region" description="Helical" evidence="1">
    <location>
        <begin position="54"/>
        <end position="77"/>
    </location>
</feature>
<reference evidence="2 3" key="2">
    <citation type="journal article" date="2019" name="Int. J. Syst. Evol. Microbiol.">
        <title>Anaerobacillus isosaccharinicus sp. nov., an alkaliphilic bacterium which degrades isosaccharinic acid.</title>
        <authorList>
            <person name="Bassil N.M."/>
            <person name="Lloyd J.R."/>
        </authorList>
    </citation>
    <scope>NUCLEOTIDE SEQUENCE [LARGE SCALE GENOMIC DNA]</scope>
    <source>
        <strain evidence="2 3">NB2006</strain>
    </source>
</reference>
<dbReference type="KEGG" id="aia:AWH56_011435"/>
<proteinExistence type="predicted"/>
<keyword evidence="1" id="KW-1133">Transmembrane helix</keyword>
<dbReference type="RefSeq" id="WP_083388586.1">
    <property type="nucleotide sequence ID" value="NZ_CP063356.2"/>
</dbReference>
<reference evidence="2 3" key="1">
    <citation type="journal article" date="2017" name="Genome Announc.">
        <title>Draft Genome Sequences of Four Alkaliphilic Bacteria Belonging to the Anaerobacillus Genus.</title>
        <authorList>
            <person name="Bassil N.M."/>
            <person name="Lloyd J.R."/>
        </authorList>
    </citation>
    <scope>NUCLEOTIDE SEQUENCE [LARGE SCALE GENOMIC DNA]</scope>
    <source>
        <strain evidence="2 3">NB2006</strain>
    </source>
</reference>
<keyword evidence="1" id="KW-0472">Membrane</keyword>
<dbReference type="AlphaFoldDB" id="A0A7S7RDK3"/>
<feature type="transmembrane region" description="Helical" evidence="1">
    <location>
        <begin position="21"/>
        <end position="42"/>
    </location>
</feature>
<dbReference type="Proteomes" id="UP000180175">
    <property type="component" value="Chromosome"/>
</dbReference>
<keyword evidence="3" id="KW-1185">Reference proteome</keyword>